<evidence type="ECO:0000256" key="1">
    <source>
        <dbReference type="ARBA" id="ARBA00004370"/>
    </source>
</evidence>
<reference evidence="3" key="1">
    <citation type="submission" date="2020-07" db="EMBL/GenBank/DDBJ databases">
        <title>Clarias magur genome sequencing, assembly and annotation.</title>
        <authorList>
            <person name="Kushwaha B."/>
            <person name="Kumar R."/>
            <person name="Das P."/>
            <person name="Joshi C.G."/>
            <person name="Kumar D."/>
            <person name="Nagpure N.S."/>
            <person name="Pandey M."/>
            <person name="Agarwal S."/>
            <person name="Srivastava S."/>
            <person name="Singh M."/>
            <person name="Sahoo L."/>
            <person name="Jayasankar P."/>
            <person name="Meher P.K."/>
            <person name="Koringa P.G."/>
            <person name="Iquebal M.A."/>
            <person name="Das S.P."/>
            <person name="Bit A."/>
            <person name="Patnaik S."/>
            <person name="Patel N."/>
            <person name="Shah T.M."/>
            <person name="Hinsu A."/>
            <person name="Jena J.K."/>
        </authorList>
    </citation>
    <scope>NUCLEOTIDE SEQUENCE</scope>
    <source>
        <strain evidence="3">CIFAMagur01</strain>
        <tissue evidence="3">Testis</tissue>
    </source>
</reference>
<evidence type="ECO:0000256" key="2">
    <source>
        <dbReference type="ARBA" id="ARBA00023136"/>
    </source>
</evidence>
<evidence type="ECO:0000313" key="3">
    <source>
        <dbReference type="EMBL" id="KAF5893898.1"/>
    </source>
</evidence>
<comment type="subcellular location">
    <subcellularLocation>
        <location evidence="1">Membrane</location>
    </subcellularLocation>
</comment>
<dbReference type="AlphaFoldDB" id="A0A8J4X5H3"/>
<name>A0A8J4X5H3_CLAMG</name>
<dbReference type="InterPro" id="IPR011993">
    <property type="entry name" value="PH-like_dom_sf"/>
</dbReference>
<dbReference type="Proteomes" id="UP000727407">
    <property type="component" value="Unassembled WGS sequence"/>
</dbReference>
<feature type="non-terminal residue" evidence="3">
    <location>
        <position position="110"/>
    </location>
</feature>
<dbReference type="Gene3D" id="2.30.29.30">
    <property type="entry name" value="Pleckstrin-homology domain (PH domain)/Phosphotyrosine-binding domain (PTB)"/>
    <property type="match status" value="1"/>
</dbReference>
<dbReference type="PANTHER" id="PTHR14309:SF7">
    <property type="entry name" value="PLECKSTRIN HOMOLOGY DOMAIN-CONTAINING FAMILY B MEMBER 1"/>
    <property type="match status" value="1"/>
</dbReference>
<dbReference type="GO" id="GO:0016020">
    <property type="term" value="C:membrane"/>
    <property type="evidence" value="ECO:0007669"/>
    <property type="project" value="UniProtKB-SubCell"/>
</dbReference>
<dbReference type="InterPro" id="IPR039680">
    <property type="entry name" value="PLEKHB1/2"/>
</dbReference>
<organism evidence="3 4">
    <name type="scientific">Clarias magur</name>
    <name type="common">Asian catfish</name>
    <name type="synonym">Macropteronotus magur</name>
    <dbReference type="NCBI Taxonomy" id="1594786"/>
    <lineage>
        <taxon>Eukaryota</taxon>
        <taxon>Metazoa</taxon>
        <taxon>Chordata</taxon>
        <taxon>Craniata</taxon>
        <taxon>Vertebrata</taxon>
        <taxon>Euteleostomi</taxon>
        <taxon>Actinopterygii</taxon>
        <taxon>Neopterygii</taxon>
        <taxon>Teleostei</taxon>
        <taxon>Ostariophysi</taxon>
        <taxon>Siluriformes</taxon>
        <taxon>Clariidae</taxon>
        <taxon>Clarias</taxon>
    </lineage>
</organism>
<dbReference type="PANTHER" id="PTHR14309">
    <property type="entry name" value="EXPRESSED PROTEIN"/>
    <property type="match status" value="1"/>
</dbReference>
<evidence type="ECO:0000313" key="4">
    <source>
        <dbReference type="Proteomes" id="UP000727407"/>
    </source>
</evidence>
<gene>
    <name evidence="3" type="ORF">DAT39_016397</name>
</gene>
<dbReference type="OrthoDB" id="2157866at2759"/>
<accession>A0A8J4X5H3</accession>
<dbReference type="SUPFAM" id="SSF50729">
    <property type="entry name" value="PH domain-like"/>
    <property type="match status" value="1"/>
</dbReference>
<keyword evidence="4" id="KW-1185">Reference proteome</keyword>
<keyword evidence="2" id="KW-0472">Membrane</keyword>
<proteinExistence type="predicted"/>
<dbReference type="GO" id="GO:0045595">
    <property type="term" value="P:regulation of cell differentiation"/>
    <property type="evidence" value="ECO:0007669"/>
    <property type="project" value="TreeGrafter"/>
</dbReference>
<protein>
    <submittedName>
        <fullName evidence="3">Pleckstrin homology domain-containing family B member 1-like</fullName>
    </submittedName>
</protein>
<sequence>MFYTTDSRKEYETRVSLKSTCVNVKSGLECAGASPPQSHPRENLLVLSLKDGSLVFLCANSEDEALAWKLTIMEAKRSPFYSYDPYNDAYQSVPVDGHNAVYITPGNDNG</sequence>
<comment type="caution">
    <text evidence="3">The sequence shown here is derived from an EMBL/GenBank/DDBJ whole genome shotgun (WGS) entry which is preliminary data.</text>
</comment>
<dbReference type="EMBL" id="QNUK01000405">
    <property type="protein sequence ID" value="KAF5893898.1"/>
    <property type="molecule type" value="Genomic_DNA"/>
</dbReference>